<dbReference type="Proteomes" id="UP000018291">
    <property type="component" value="Unassembled WGS sequence"/>
</dbReference>
<protein>
    <submittedName>
        <fullName evidence="3">Uncharacterized protein</fullName>
    </submittedName>
</protein>
<gene>
    <name evidence="3" type="ORF">BN381_10010</name>
</gene>
<evidence type="ECO:0000256" key="1">
    <source>
        <dbReference type="SAM" id="MobiDB-lite"/>
    </source>
</evidence>
<name>R4YVF4_9ACTN</name>
<keyword evidence="2" id="KW-0472">Membrane</keyword>
<dbReference type="HOGENOM" id="CLU_1109824_0_0_11"/>
<reference evidence="3 4" key="1">
    <citation type="journal article" date="2013" name="ISME J.">
        <title>Metabolic model for the filamentous 'Candidatus Microthrix parvicella' based on genomic and metagenomic analyses.</title>
        <authorList>
            <person name="Jon McIlroy S."/>
            <person name="Kristiansen R."/>
            <person name="Albertsen M."/>
            <person name="Michael Karst S."/>
            <person name="Rossetti S."/>
            <person name="Lund Nielsen J."/>
            <person name="Tandoi V."/>
            <person name="James Seviour R."/>
            <person name="Nielsen P.H."/>
        </authorList>
    </citation>
    <scope>NUCLEOTIDE SEQUENCE [LARGE SCALE GENOMIC DNA]</scope>
    <source>
        <strain evidence="3 4">RN1</strain>
    </source>
</reference>
<dbReference type="STRING" id="1229780.BN381_10010"/>
<proteinExistence type="predicted"/>
<evidence type="ECO:0000313" key="3">
    <source>
        <dbReference type="EMBL" id="CCM61779.1"/>
    </source>
</evidence>
<accession>R4YVF4</accession>
<keyword evidence="2" id="KW-1133">Transmembrane helix</keyword>
<keyword evidence="4" id="KW-1185">Reference proteome</keyword>
<feature type="compositionally biased region" description="Low complexity" evidence="1">
    <location>
        <begin position="12"/>
        <end position="22"/>
    </location>
</feature>
<feature type="region of interest" description="Disordered" evidence="1">
    <location>
        <begin position="1"/>
        <end position="28"/>
    </location>
</feature>
<organism evidence="3 4">
    <name type="scientific">Candidatus Neomicrothrix parvicella RN1</name>
    <dbReference type="NCBI Taxonomy" id="1229780"/>
    <lineage>
        <taxon>Bacteria</taxon>
        <taxon>Bacillati</taxon>
        <taxon>Actinomycetota</taxon>
        <taxon>Acidimicrobiia</taxon>
        <taxon>Acidimicrobiales</taxon>
        <taxon>Microthrixaceae</taxon>
        <taxon>Candidatus Neomicrothrix</taxon>
    </lineage>
</organism>
<feature type="transmembrane region" description="Helical" evidence="2">
    <location>
        <begin position="33"/>
        <end position="55"/>
    </location>
</feature>
<dbReference type="EMBL" id="CANL01000001">
    <property type="protein sequence ID" value="CCM61779.1"/>
    <property type="molecule type" value="Genomic_DNA"/>
</dbReference>
<sequence>MADDAEQDKSTDLTTDLTTELTPGPTKPGRGRWILLTVLSLSFLGVSVVLLGMAVNQRQSVQTASVAATGESPGEDTSTGRPITTAMQEPEELSVPFEWSPDGLALLPFGAEQDDAISAMTQALGPPEEVEEVAVSECTPGTNARWNDGDVQLRFDESGRLAAVILPTEMSRTGTGPIETLGDLRTTFSALDLEYVAPNPEWGYDDPSYTWSVTGQEAKASGSIPGDTSDTPIDGVWLDSERFDDVECFE</sequence>
<evidence type="ECO:0000256" key="2">
    <source>
        <dbReference type="SAM" id="Phobius"/>
    </source>
</evidence>
<keyword evidence="2" id="KW-0812">Transmembrane</keyword>
<comment type="caution">
    <text evidence="3">The sequence shown here is derived from an EMBL/GenBank/DDBJ whole genome shotgun (WGS) entry which is preliminary data.</text>
</comment>
<evidence type="ECO:0000313" key="4">
    <source>
        <dbReference type="Proteomes" id="UP000018291"/>
    </source>
</evidence>
<dbReference type="AlphaFoldDB" id="R4YVF4"/>
<dbReference type="RefSeq" id="WP_012222528.1">
    <property type="nucleotide sequence ID" value="NZ_HG422565.1"/>
</dbReference>